<dbReference type="Pfam" id="PF07495">
    <property type="entry name" value="Y_Y_Y"/>
    <property type="match status" value="1"/>
</dbReference>
<dbReference type="Pfam" id="PF02518">
    <property type="entry name" value="HATPase_c"/>
    <property type="match status" value="1"/>
</dbReference>
<dbReference type="InterPro" id="IPR011712">
    <property type="entry name" value="Sig_transdc_His_kin_sub3_dim/P"/>
</dbReference>
<reference evidence="4 5" key="1">
    <citation type="submission" date="2019-10" db="EMBL/GenBank/DDBJ databases">
        <title>Rudanella paleaurantiibacter sp. nov., isolated from sludge.</title>
        <authorList>
            <person name="Xu S.Q."/>
        </authorList>
    </citation>
    <scope>NUCLEOTIDE SEQUENCE [LARGE SCALE GENOMIC DNA]</scope>
    <source>
        <strain evidence="4 5">HX-22-17</strain>
    </source>
</reference>
<dbReference type="Gene3D" id="3.30.565.10">
    <property type="entry name" value="Histidine kinase-like ATPase, C-terminal domain"/>
    <property type="match status" value="1"/>
</dbReference>
<feature type="domain" description="Histidine kinase/HSP90-like ATPase" evidence="3">
    <location>
        <begin position="925"/>
        <end position="1019"/>
    </location>
</feature>
<evidence type="ECO:0000313" key="5">
    <source>
        <dbReference type="Proteomes" id="UP000488299"/>
    </source>
</evidence>
<keyword evidence="2" id="KW-0472">Membrane</keyword>
<dbReference type="PANTHER" id="PTHR43547">
    <property type="entry name" value="TWO-COMPONENT HISTIDINE KINASE"/>
    <property type="match status" value="1"/>
</dbReference>
<dbReference type="GO" id="GO:0046983">
    <property type="term" value="F:protein dimerization activity"/>
    <property type="evidence" value="ECO:0007669"/>
    <property type="project" value="InterPro"/>
</dbReference>
<dbReference type="EMBL" id="WELI01000018">
    <property type="protein sequence ID" value="KAB7725995.1"/>
    <property type="molecule type" value="Genomic_DNA"/>
</dbReference>
<feature type="transmembrane region" description="Helical" evidence="2">
    <location>
        <begin position="781"/>
        <end position="801"/>
    </location>
</feature>
<dbReference type="InterPro" id="IPR003594">
    <property type="entry name" value="HATPase_dom"/>
</dbReference>
<dbReference type="Pfam" id="PF07730">
    <property type="entry name" value="HisKA_3"/>
    <property type="match status" value="1"/>
</dbReference>
<dbReference type="GO" id="GO:0016020">
    <property type="term" value="C:membrane"/>
    <property type="evidence" value="ECO:0007669"/>
    <property type="project" value="InterPro"/>
</dbReference>
<sequence length="1039" mass="117459">MRFEHLNVNQGLSNHIIYAMIQDSKGYLWFATDNGLNKYDGYTLTTYHKNPNDTTSLVGNAVVRLMEDREGTIWIGMMGQGICRFDRRTERFTNYPPNSKTLQQGTIHTMGEDQYGYLWVSNGRAELRRFDKKTGQYSRFNYATLLVNKTPTGPAVTPVVHSVYCDRRGTVWACTDNGLHRLQPSATEGQAQLTHYRHTPTNPRSLSHNRVWEIYEDPGGTLWVSTDNGLNRLDPNTQTFTQYTYTQKTEAAANTVINQGFRYLTSDRQGYLWMGTGNDGLFRFDPRGGQFTQFVHDPVDPTGLSSDHIRALLVDRSGLLWVGTYGEGIDKANPAQLPFRHYRPLPYRPETLSYKFVSAILEDRTGTVWVGTGQGLNRLNKRTGTFTHYWHDPANPRSLPNRNVESLFEDRQGRLWVASRGVLALLDSKTGLFTNLTQDTLGYPGLGGQSRIFTIYQDRQGSLWLGTDMGAKRFDPATRQVIHYPYDPQRTDGLSDGWVLSIREDRQGYIWMGTGSVALNRLDPKTGGFKHYRPDRQRPGSITADAISAILEDSRGVLWFGTSGGGLCRFDPKTETFRAFTQRDGLADNSILAIEETPQGDFWLGTSRGLSRFSPTRLTFTNYDANDGLQRYGFRAAHCRGRDGTLYFGGDDGFTAFDPGGLSINLYTPPVVVTQIKLFDKAIAGQGGTQTLDLNYDENFLSFDFAALDFHNPSKNRYAYQLVGLEPNWVYSGTRRYVNYTNLAPGTYTFRVKGSNNDGVWNESGTSIQIVIRPPWWQTTLFRLLAGGSLIALLVFGIRLYTKARLRRQQQDITRIIRTQETERRRLAADLHDDLGGTLATVRRRLSDIRQRLRDVEAAREIDALEPLIQKSSHDLRRIAHNLMPPEFERIGLRYALQQLVESQPAQPTRFSFLVAGQVRSLQLETELNIYRIVSELVQNVHKHAQARQAAVQLLYYDDYLSVTVEDDGLGSRAAKTENPQVGIGLKSSSLRAEYIGAKLWREASEQGTLVVLDVPYTTVPHVAVRADPNFADRRPSPV</sequence>
<dbReference type="AlphaFoldDB" id="A0A7J5TSB5"/>
<dbReference type="InterPro" id="IPR013783">
    <property type="entry name" value="Ig-like_fold"/>
</dbReference>
<dbReference type="SMART" id="SM00387">
    <property type="entry name" value="HATPase_c"/>
    <property type="match status" value="1"/>
</dbReference>
<evidence type="ECO:0000256" key="2">
    <source>
        <dbReference type="SAM" id="Phobius"/>
    </source>
</evidence>
<evidence type="ECO:0000256" key="1">
    <source>
        <dbReference type="ARBA" id="ARBA00022553"/>
    </source>
</evidence>
<comment type="caution">
    <text evidence="4">The sequence shown here is derived from an EMBL/GenBank/DDBJ whole genome shotgun (WGS) entry which is preliminary data.</text>
</comment>
<organism evidence="4 5">
    <name type="scientific">Rudanella paleaurantiibacter</name>
    <dbReference type="NCBI Taxonomy" id="2614655"/>
    <lineage>
        <taxon>Bacteria</taxon>
        <taxon>Pseudomonadati</taxon>
        <taxon>Bacteroidota</taxon>
        <taxon>Cytophagia</taxon>
        <taxon>Cytophagales</taxon>
        <taxon>Cytophagaceae</taxon>
        <taxon>Rudanella</taxon>
    </lineage>
</organism>
<dbReference type="PANTHER" id="PTHR43547:SF2">
    <property type="entry name" value="HYBRID SIGNAL TRANSDUCTION HISTIDINE KINASE C"/>
    <property type="match status" value="1"/>
</dbReference>
<dbReference type="InterPro" id="IPR011110">
    <property type="entry name" value="Reg_prop"/>
</dbReference>
<dbReference type="Gene3D" id="2.60.40.10">
    <property type="entry name" value="Immunoglobulins"/>
    <property type="match status" value="1"/>
</dbReference>
<dbReference type="InterPro" id="IPR011123">
    <property type="entry name" value="Y_Y_Y"/>
</dbReference>
<evidence type="ECO:0000313" key="4">
    <source>
        <dbReference type="EMBL" id="KAB7725995.1"/>
    </source>
</evidence>
<dbReference type="GO" id="GO:0000155">
    <property type="term" value="F:phosphorelay sensor kinase activity"/>
    <property type="evidence" value="ECO:0007669"/>
    <property type="project" value="InterPro"/>
</dbReference>
<proteinExistence type="predicted"/>
<dbReference type="CDD" id="cd16917">
    <property type="entry name" value="HATPase_UhpB-NarQ-NarX-like"/>
    <property type="match status" value="1"/>
</dbReference>
<keyword evidence="4" id="KW-0808">Transferase</keyword>
<keyword evidence="2" id="KW-1133">Transmembrane helix</keyword>
<dbReference type="InterPro" id="IPR036890">
    <property type="entry name" value="HATPase_C_sf"/>
</dbReference>
<dbReference type="Pfam" id="PF07494">
    <property type="entry name" value="Reg_prop"/>
    <property type="match status" value="10"/>
</dbReference>
<gene>
    <name evidence="4" type="ORF">F5984_25175</name>
</gene>
<dbReference type="InterPro" id="IPR015943">
    <property type="entry name" value="WD40/YVTN_repeat-like_dom_sf"/>
</dbReference>
<name>A0A7J5TSB5_9BACT</name>
<keyword evidence="1" id="KW-0597">Phosphoprotein</keyword>
<dbReference type="SUPFAM" id="SSF63829">
    <property type="entry name" value="Calcium-dependent phosphotriesterase"/>
    <property type="match status" value="3"/>
</dbReference>
<keyword evidence="5" id="KW-1185">Reference proteome</keyword>
<dbReference type="Gene3D" id="2.130.10.10">
    <property type="entry name" value="YVTN repeat-like/Quinoprotein amine dehydrogenase"/>
    <property type="match status" value="3"/>
</dbReference>
<keyword evidence="2" id="KW-0812">Transmembrane</keyword>
<dbReference type="SUPFAM" id="SSF55874">
    <property type="entry name" value="ATPase domain of HSP90 chaperone/DNA topoisomerase II/histidine kinase"/>
    <property type="match status" value="1"/>
</dbReference>
<dbReference type="Gene3D" id="1.20.5.1930">
    <property type="match status" value="1"/>
</dbReference>
<evidence type="ECO:0000259" key="3">
    <source>
        <dbReference type="SMART" id="SM00387"/>
    </source>
</evidence>
<dbReference type="Proteomes" id="UP000488299">
    <property type="component" value="Unassembled WGS sequence"/>
</dbReference>
<protein>
    <submittedName>
        <fullName evidence="4">Histidine kinase</fullName>
    </submittedName>
</protein>
<keyword evidence="4" id="KW-0418">Kinase</keyword>
<accession>A0A7J5TSB5</accession>